<accession>A0A7D7QB05</accession>
<reference evidence="3" key="1">
    <citation type="submission" date="2020-06" db="EMBL/GenBank/DDBJ databases">
        <title>Nostoc edaphicum CCNP1411 genome.</title>
        <authorList>
            <person name="Fidor A."/>
            <person name="Grabski M."/>
            <person name="Gawor J."/>
            <person name="Gromadka R."/>
            <person name="Wegrzyn G."/>
            <person name="Mazur-Marzec H."/>
        </authorList>
    </citation>
    <scope>NUCLEOTIDE SEQUENCE [LARGE SCALE GENOMIC DNA]</scope>
    <source>
        <strain evidence="3">CCNP1411</strain>
    </source>
</reference>
<dbReference type="AlphaFoldDB" id="A0A7D7QB05"/>
<name>A0A7D7QB05_9NOSO</name>
<dbReference type="EMBL" id="CP054698">
    <property type="protein sequence ID" value="QMS91095.1"/>
    <property type="molecule type" value="Genomic_DNA"/>
</dbReference>
<evidence type="ECO:0000313" key="3">
    <source>
        <dbReference type="Proteomes" id="UP000514713"/>
    </source>
</evidence>
<feature type="coiled-coil region" evidence="1">
    <location>
        <begin position="252"/>
        <end position="279"/>
    </location>
</feature>
<proteinExistence type="predicted"/>
<feature type="coiled-coil region" evidence="1">
    <location>
        <begin position="28"/>
        <end position="55"/>
    </location>
</feature>
<keyword evidence="1" id="KW-0175">Coiled coil</keyword>
<dbReference type="KEGG" id="ned:HUN01_27205"/>
<evidence type="ECO:0000313" key="2">
    <source>
        <dbReference type="EMBL" id="QMS91095.1"/>
    </source>
</evidence>
<organism evidence="2 3">
    <name type="scientific">Nostoc edaphicum CCNP1411</name>
    <dbReference type="NCBI Taxonomy" id="1472755"/>
    <lineage>
        <taxon>Bacteria</taxon>
        <taxon>Bacillati</taxon>
        <taxon>Cyanobacteriota</taxon>
        <taxon>Cyanophyceae</taxon>
        <taxon>Nostocales</taxon>
        <taxon>Nostocaceae</taxon>
        <taxon>Nostoc</taxon>
    </lineage>
</organism>
<keyword evidence="3" id="KW-1185">Reference proteome</keyword>
<gene>
    <name evidence="2" type="ORF">HUN01_27205</name>
</gene>
<dbReference type="RefSeq" id="WP_181928759.1">
    <property type="nucleotide sequence ID" value="NZ_CP054698.1"/>
</dbReference>
<protein>
    <submittedName>
        <fullName evidence="2">Uncharacterized protein</fullName>
    </submittedName>
</protein>
<sequence length="499" mass="55984">MANLEILVSELPTLIQSLKLTIGDSNEIMEQIILINNAQEQLRNLKKLIAQELKFDHAKNSAIATLPRISTVATLFIPNLGLVDPTIAEKFGNSETKISLTDLQSKIDSWIEWGYFLQAIAADILSDMQLVNKLNSDISYPSIATEFKALNENLKINLDFAKSHILQRQIQKVSNIQKELLQLQQKLNYIFHTIKNSRSLLNILLGVSAFYGKSGFALEWLDDDHELIISSEEKFQELTDILNDCDFFQEQIAALIIQSDALSEQAEQALKKIEQESNKEATISQKVERVPKFWTPKLVRSALIVASSLLILGFGAWKIKEQSPQLQQISLSLTQEGSAIVPDASAAIAKFKSAQKLGLEAASLVQNPPHPLKVWQQAETKWHQAIILLDSIPDETSIYDQAKNKLAYYQNNYKSISQRVLIEKKAVANLESAQKLAIEANLFVQNSPHSLLIQQQAKHKWEQAINLLEAIPESASVSIQAKKILPIYKTNYAAISQII</sequence>
<evidence type="ECO:0000256" key="1">
    <source>
        <dbReference type="SAM" id="Coils"/>
    </source>
</evidence>
<dbReference type="Proteomes" id="UP000514713">
    <property type="component" value="Chromosome"/>
</dbReference>